<keyword evidence="10 11" id="KW-0961">Cell wall biogenesis/degradation</keyword>
<comment type="subcellular location">
    <subcellularLocation>
        <location evidence="1 11">Golgi apparatus membrane</location>
        <topology evidence="1 11">Single-pass type II membrane protein</topology>
    </subcellularLocation>
</comment>
<gene>
    <name evidence="12" type="ORF">HS088_TW13G00441</name>
</gene>
<dbReference type="Pfam" id="PF03360">
    <property type="entry name" value="Glyco_transf_43"/>
    <property type="match status" value="1"/>
</dbReference>
<keyword evidence="3 11" id="KW-0808">Transferase</keyword>
<keyword evidence="13" id="KW-1185">Reference proteome</keyword>
<keyword evidence="8" id="KW-0472">Membrane</keyword>
<evidence type="ECO:0000256" key="2">
    <source>
        <dbReference type="ARBA" id="ARBA00007706"/>
    </source>
</evidence>
<keyword evidence="7 11" id="KW-0333">Golgi apparatus</keyword>
<evidence type="ECO:0000256" key="8">
    <source>
        <dbReference type="ARBA" id="ARBA00023136"/>
    </source>
</evidence>
<dbReference type="Proteomes" id="UP000593562">
    <property type="component" value="Unassembled WGS sequence"/>
</dbReference>
<evidence type="ECO:0000256" key="11">
    <source>
        <dbReference type="RuleBase" id="RU363127"/>
    </source>
</evidence>
<comment type="caution">
    <text evidence="12">The sequence shown here is derived from an EMBL/GenBank/DDBJ whole genome shotgun (WGS) entry which is preliminary data.</text>
</comment>
<protein>
    <recommendedName>
        <fullName evidence="11">Glycosyltransferases</fullName>
        <ecNumber evidence="11">2.4.-.-</ecNumber>
    </recommendedName>
</protein>
<evidence type="ECO:0000256" key="10">
    <source>
        <dbReference type="ARBA" id="ARBA00023316"/>
    </source>
</evidence>
<dbReference type="InParanoid" id="A0A7J7CUI9"/>
<accession>A0A7J7CUI9</accession>
<dbReference type="SUPFAM" id="SSF53448">
    <property type="entry name" value="Nucleotide-diphospho-sugar transferases"/>
    <property type="match status" value="1"/>
</dbReference>
<evidence type="ECO:0000313" key="12">
    <source>
        <dbReference type="EMBL" id="KAF5737556.1"/>
    </source>
</evidence>
<keyword evidence="9" id="KW-0325">Glycoprotein</keyword>
<dbReference type="PANTHER" id="PTHR10896">
    <property type="entry name" value="GALACTOSYLGALACTOSYLXYLOSYLPROTEIN 3-BETA-GLUCURONOSYLTRANSFERASE BETA-1,3-GLUCURONYLTRANSFERASE"/>
    <property type="match status" value="1"/>
</dbReference>
<comment type="function">
    <text evidence="11">Involved in the synthesis of glucuronoxylan hemicellulose in secondary cell walls.</text>
</comment>
<dbReference type="GO" id="GO:0000139">
    <property type="term" value="C:Golgi membrane"/>
    <property type="evidence" value="ECO:0007669"/>
    <property type="project" value="UniProtKB-SubCell"/>
</dbReference>
<evidence type="ECO:0000256" key="7">
    <source>
        <dbReference type="ARBA" id="ARBA00023034"/>
    </source>
</evidence>
<evidence type="ECO:0000256" key="3">
    <source>
        <dbReference type="ARBA" id="ARBA00022679"/>
    </source>
</evidence>
<sequence length="187" mass="21043">MGSMERSKKKVLLWKKAIVHFSLCFVMGFFTGFAPTSQSSVFSNQAIQSNKTAQYSPQTVKALNQAAMPNPTFFDRSLIDKTPSMTEEQEENKLSPRRLIIIVTPLSTRDRFGGVFLRKLACSIRLVPLPLLWIVVEKQSGSDEASEILRKTGIMYRHLVFKENFTDPEADLIIRGTLLLSKLSSIG</sequence>
<dbReference type="GO" id="GO:0015018">
    <property type="term" value="F:galactosylgalactosylxylosylprotein 3-beta-glucuronosyltransferase activity"/>
    <property type="evidence" value="ECO:0007669"/>
    <property type="project" value="InterPro"/>
</dbReference>
<dbReference type="GO" id="GO:0010417">
    <property type="term" value="P:glucuronoxylan biosynthetic process"/>
    <property type="evidence" value="ECO:0007669"/>
    <property type="project" value="TreeGrafter"/>
</dbReference>
<dbReference type="EC" id="2.4.-.-" evidence="11"/>
<dbReference type="Gene3D" id="3.90.550.10">
    <property type="entry name" value="Spore Coat Polysaccharide Biosynthesis Protein SpsA, Chain A"/>
    <property type="match status" value="1"/>
</dbReference>
<dbReference type="EMBL" id="JAAARO010000013">
    <property type="protein sequence ID" value="KAF5737556.1"/>
    <property type="molecule type" value="Genomic_DNA"/>
</dbReference>
<dbReference type="GO" id="GO:0071555">
    <property type="term" value="P:cell wall organization"/>
    <property type="evidence" value="ECO:0007669"/>
    <property type="project" value="UniProtKB-KW"/>
</dbReference>
<keyword evidence="5 11" id="KW-0735">Signal-anchor</keyword>
<dbReference type="PANTHER" id="PTHR10896:SF59">
    <property type="entry name" value="BETA-1,4-XYLOSYLTRANSFERASE IRX9"/>
    <property type="match status" value="1"/>
</dbReference>
<organism evidence="12 13">
    <name type="scientific">Tripterygium wilfordii</name>
    <name type="common">Thunder God vine</name>
    <dbReference type="NCBI Taxonomy" id="458696"/>
    <lineage>
        <taxon>Eukaryota</taxon>
        <taxon>Viridiplantae</taxon>
        <taxon>Streptophyta</taxon>
        <taxon>Embryophyta</taxon>
        <taxon>Tracheophyta</taxon>
        <taxon>Spermatophyta</taxon>
        <taxon>Magnoliopsida</taxon>
        <taxon>eudicotyledons</taxon>
        <taxon>Gunneridae</taxon>
        <taxon>Pentapetalae</taxon>
        <taxon>rosids</taxon>
        <taxon>fabids</taxon>
        <taxon>Celastrales</taxon>
        <taxon>Celastraceae</taxon>
        <taxon>Tripterygium</taxon>
    </lineage>
</organism>
<evidence type="ECO:0000256" key="5">
    <source>
        <dbReference type="ARBA" id="ARBA00022968"/>
    </source>
</evidence>
<dbReference type="InterPro" id="IPR029044">
    <property type="entry name" value="Nucleotide-diphossugar_trans"/>
</dbReference>
<dbReference type="GO" id="GO:0009834">
    <property type="term" value="P:plant-type secondary cell wall biogenesis"/>
    <property type="evidence" value="ECO:0007669"/>
    <property type="project" value="TreeGrafter"/>
</dbReference>
<dbReference type="InterPro" id="IPR005027">
    <property type="entry name" value="Glyco_trans_43"/>
</dbReference>
<dbReference type="AlphaFoldDB" id="A0A7J7CUI9"/>
<evidence type="ECO:0000256" key="4">
    <source>
        <dbReference type="ARBA" id="ARBA00022692"/>
    </source>
</evidence>
<name>A0A7J7CUI9_TRIWF</name>
<evidence type="ECO:0000256" key="9">
    <source>
        <dbReference type="ARBA" id="ARBA00023180"/>
    </source>
</evidence>
<proteinExistence type="inferred from homology"/>
<reference evidence="12 13" key="1">
    <citation type="journal article" date="2020" name="Nat. Commun.">
        <title>Genome of Tripterygium wilfordii and identification of cytochrome P450 involved in triptolide biosynthesis.</title>
        <authorList>
            <person name="Tu L."/>
            <person name="Su P."/>
            <person name="Zhang Z."/>
            <person name="Gao L."/>
            <person name="Wang J."/>
            <person name="Hu T."/>
            <person name="Zhou J."/>
            <person name="Zhang Y."/>
            <person name="Zhao Y."/>
            <person name="Liu Y."/>
            <person name="Song Y."/>
            <person name="Tong Y."/>
            <person name="Lu Y."/>
            <person name="Yang J."/>
            <person name="Xu C."/>
            <person name="Jia M."/>
            <person name="Peters R.J."/>
            <person name="Huang L."/>
            <person name="Gao W."/>
        </authorList>
    </citation>
    <scope>NUCLEOTIDE SEQUENCE [LARGE SCALE GENOMIC DNA]</scope>
    <source>
        <strain evidence="13">cv. XIE 37</strain>
        <tissue evidence="12">Leaf</tissue>
    </source>
</reference>
<evidence type="ECO:0000256" key="6">
    <source>
        <dbReference type="ARBA" id="ARBA00022989"/>
    </source>
</evidence>
<comment type="similarity">
    <text evidence="2 11">Belongs to the glycosyltransferase 43 family.</text>
</comment>
<evidence type="ECO:0000313" key="13">
    <source>
        <dbReference type="Proteomes" id="UP000593562"/>
    </source>
</evidence>
<evidence type="ECO:0000256" key="1">
    <source>
        <dbReference type="ARBA" id="ARBA00004323"/>
    </source>
</evidence>
<keyword evidence="6" id="KW-1133">Transmembrane helix</keyword>
<keyword evidence="4" id="KW-0812">Transmembrane</keyword>
<dbReference type="GO" id="GO:0042285">
    <property type="term" value="F:xylosyltransferase activity"/>
    <property type="evidence" value="ECO:0007669"/>
    <property type="project" value="TreeGrafter"/>
</dbReference>